<organism evidence="1 2">
    <name type="scientific">Mucilaginibacter terrae</name>
    <dbReference type="NCBI Taxonomy" id="1955052"/>
    <lineage>
        <taxon>Bacteria</taxon>
        <taxon>Pseudomonadati</taxon>
        <taxon>Bacteroidota</taxon>
        <taxon>Sphingobacteriia</taxon>
        <taxon>Sphingobacteriales</taxon>
        <taxon>Sphingobacteriaceae</taxon>
        <taxon>Mucilaginibacter</taxon>
    </lineage>
</organism>
<name>A0ABU3GNH1_9SPHI</name>
<accession>A0ABU3GNH1</accession>
<protein>
    <submittedName>
        <fullName evidence="1">Uncharacterized protein</fullName>
    </submittedName>
</protein>
<comment type="caution">
    <text evidence="1">The sequence shown here is derived from an EMBL/GenBank/DDBJ whole genome shotgun (WGS) entry which is preliminary data.</text>
</comment>
<proteinExistence type="predicted"/>
<reference evidence="2" key="1">
    <citation type="submission" date="2023-07" db="EMBL/GenBank/DDBJ databases">
        <title>Functional and genomic diversity of the sorghum phyllosphere microbiome.</title>
        <authorList>
            <person name="Shade A."/>
        </authorList>
    </citation>
    <scope>NUCLEOTIDE SEQUENCE [LARGE SCALE GENOMIC DNA]</scope>
    <source>
        <strain evidence="2">SORGH_AS_0422</strain>
    </source>
</reference>
<dbReference type="Proteomes" id="UP001258315">
    <property type="component" value="Unassembled WGS sequence"/>
</dbReference>
<keyword evidence="2" id="KW-1185">Reference proteome</keyword>
<evidence type="ECO:0000313" key="1">
    <source>
        <dbReference type="EMBL" id="MDT3401327.1"/>
    </source>
</evidence>
<gene>
    <name evidence="1" type="ORF">QE417_000399</name>
</gene>
<evidence type="ECO:0000313" key="2">
    <source>
        <dbReference type="Proteomes" id="UP001258315"/>
    </source>
</evidence>
<dbReference type="EMBL" id="JAVLVU010000001">
    <property type="protein sequence ID" value="MDT3401327.1"/>
    <property type="molecule type" value="Genomic_DNA"/>
</dbReference>
<sequence>MTGTTAWAGNVMMASISDGRHVADIRVNGLMGSYTANNVTNVRDAPAFGDRAALYLKHFNRMMK</sequence>